<comment type="similarity">
    <text evidence="1">Belongs to the SCO1/2 family.</text>
</comment>
<evidence type="ECO:0000256" key="1">
    <source>
        <dbReference type="ARBA" id="ARBA00010996"/>
    </source>
</evidence>
<dbReference type="AlphaFoldDB" id="A0A2P8DBM9"/>
<protein>
    <submittedName>
        <fullName evidence="6">Protein SCO1/2</fullName>
    </submittedName>
</protein>
<dbReference type="SUPFAM" id="SSF52833">
    <property type="entry name" value="Thioredoxin-like"/>
    <property type="match status" value="1"/>
</dbReference>
<dbReference type="InterPro" id="IPR003782">
    <property type="entry name" value="SCO1/SenC"/>
</dbReference>
<keyword evidence="4" id="KW-1015">Disulfide bond</keyword>
<feature type="disulfide bond" description="Redox-active" evidence="4">
    <location>
        <begin position="79"/>
        <end position="83"/>
    </location>
</feature>
<dbReference type="InterPro" id="IPR013766">
    <property type="entry name" value="Thioredoxin_domain"/>
</dbReference>
<dbReference type="CDD" id="cd02968">
    <property type="entry name" value="SCO"/>
    <property type="match status" value="1"/>
</dbReference>
<comment type="caution">
    <text evidence="6">The sequence shown here is derived from an EMBL/GenBank/DDBJ whole genome shotgun (WGS) entry which is preliminary data.</text>
</comment>
<dbReference type="GO" id="GO:0046872">
    <property type="term" value="F:metal ion binding"/>
    <property type="evidence" value="ECO:0007669"/>
    <property type="project" value="UniProtKB-KW"/>
</dbReference>
<evidence type="ECO:0000313" key="6">
    <source>
        <dbReference type="EMBL" id="PSK94585.1"/>
    </source>
</evidence>
<name>A0A2P8DBM9_9BACT</name>
<organism evidence="6 7">
    <name type="scientific">Taibaiella chishuiensis</name>
    <dbReference type="NCBI Taxonomy" id="1434707"/>
    <lineage>
        <taxon>Bacteria</taxon>
        <taxon>Pseudomonadati</taxon>
        <taxon>Bacteroidota</taxon>
        <taxon>Chitinophagia</taxon>
        <taxon>Chitinophagales</taxon>
        <taxon>Chitinophagaceae</taxon>
        <taxon>Taibaiella</taxon>
    </lineage>
</organism>
<feature type="domain" description="Thioredoxin" evidence="5">
    <location>
        <begin position="41"/>
        <end position="218"/>
    </location>
</feature>
<evidence type="ECO:0000256" key="3">
    <source>
        <dbReference type="PIRSR" id="PIRSR603782-1"/>
    </source>
</evidence>
<sequence>MKKQRITVFLVTFFILLSAGFSFYYYSQSKQMKKPEIAITGQPGQAIRPFAFINQEGDTITNKNIKDKIVVVEYFFTTCKSICPKMNENMAKVYQAFRSDDDVVILSHTVDPKNDTVAAMKAYSLRFDADPKRWMFLTGDKKALYDQARYSYNITAVEEDTVDIQSDFIHTNVFVLVDKQGRLRMRLNKEGNPEAYDGTSEKSVAQMIEDIKILDAEK</sequence>
<keyword evidence="7" id="KW-1185">Reference proteome</keyword>
<feature type="binding site" evidence="3">
    <location>
        <position position="83"/>
    </location>
    <ligand>
        <name>Cu cation</name>
        <dbReference type="ChEBI" id="CHEBI:23378"/>
    </ligand>
</feature>
<dbReference type="EMBL" id="PYGD01000001">
    <property type="protein sequence ID" value="PSK94585.1"/>
    <property type="molecule type" value="Genomic_DNA"/>
</dbReference>
<evidence type="ECO:0000256" key="2">
    <source>
        <dbReference type="ARBA" id="ARBA00023008"/>
    </source>
</evidence>
<reference evidence="6 7" key="1">
    <citation type="submission" date="2018-03" db="EMBL/GenBank/DDBJ databases">
        <title>Genomic Encyclopedia of Type Strains, Phase III (KMG-III): the genomes of soil and plant-associated and newly described type strains.</title>
        <authorList>
            <person name="Whitman W."/>
        </authorList>
    </citation>
    <scope>NUCLEOTIDE SEQUENCE [LARGE SCALE GENOMIC DNA]</scope>
    <source>
        <strain evidence="6 7">CGMCC 1.12700</strain>
    </source>
</reference>
<gene>
    <name evidence="6" type="ORF">B0I18_101741</name>
</gene>
<dbReference type="Proteomes" id="UP000240572">
    <property type="component" value="Unassembled WGS sequence"/>
</dbReference>
<evidence type="ECO:0000259" key="5">
    <source>
        <dbReference type="PROSITE" id="PS51352"/>
    </source>
</evidence>
<dbReference type="Gene3D" id="3.40.30.10">
    <property type="entry name" value="Glutaredoxin"/>
    <property type="match status" value="1"/>
</dbReference>
<keyword evidence="3" id="KW-0479">Metal-binding</keyword>
<dbReference type="InterPro" id="IPR036249">
    <property type="entry name" value="Thioredoxin-like_sf"/>
</dbReference>
<keyword evidence="2 3" id="KW-0186">Copper</keyword>
<dbReference type="PROSITE" id="PS51352">
    <property type="entry name" value="THIOREDOXIN_2"/>
    <property type="match status" value="1"/>
</dbReference>
<evidence type="ECO:0000256" key="4">
    <source>
        <dbReference type="PIRSR" id="PIRSR603782-2"/>
    </source>
</evidence>
<feature type="binding site" evidence="3">
    <location>
        <position position="170"/>
    </location>
    <ligand>
        <name>Cu cation</name>
        <dbReference type="ChEBI" id="CHEBI:23378"/>
    </ligand>
</feature>
<feature type="binding site" evidence="3">
    <location>
        <position position="79"/>
    </location>
    <ligand>
        <name>Cu cation</name>
        <dbReference type="ChEBI" id="CHEBI:23378"/>
    </ligand>
</feature>
<evidence type="ECO:0000313" key="7">
    <source>
        <dbReference type="Proteomes" id="UP000240572"/>
    </source>
</evidence>
<dbReference type="RefSeq" id="WP_181358326.1">
    <property type="nucleotide sequence ID" value="NZ_PYGD01000001.1"/>
</dbReference>
<proteinExistence type="inferred from homology"/>
<accession>A0A2P8DBM9</accession>
<dbReference type="Pfam" id="PF02630">
    <property type="entry name" value="SCO1-SenC"/>
    <property type="match status" value="1"/>
</dbReference>
<dbReference type="PANTHER" id="PTHR12151">
    <property type="entry name" value="ELECTRON TRANSPORT PROTIN SCO1/SENC FAMILY MEMBER"/>
    <property type="match status" value="1"/>
</dbReference>
<dbReference type="PANTHER" id="PTHR12151:SF25">
    <property type="entry name" value="LINALOOL DEHYDRATASE_ISOMERASE DOMAIN-CONTAINING PROTEIN"/>
    <property type="match status" value="1"/>
</dbReference>